<evidence type="ECO:0000259" key="7">
    <source>
        <dbReference type="PROSITE" id="PS51379"/>
    </source>
</evidence>
<feature type="transmembrane region" description="Helical" evidence="6">
    <location>
        <begin position="154"/>
        <end position="172"/>
    </location>
</feature>
<feature type="domain" description="4Fe-4S ferredoxin-type" evidence="7">
    <location>
        <begin position="303"/>
        <end position="333"/>
    </location>
</feature>
<dbReference type="RefSeq" id="WP_242936818.1">
    <property type="nucleotide sequence ID" value="NZ_CP094326.1"/>
</dbReference>
<evidence type="ECO:0000256" key="3">
    <source>
        <dbReference type="ARBA" id="ARBA00023002"/>
    </source>
</evidence>
<reference evidence="8 9" key="1">
    <citation type="journal article" date="2018" name="Int. J. Syst. Evol. Microbiol.">
        <title>Zhouia spongiae sp. nov., isolated from a marine sponge.</title>
        <authorList>
            <person name="Zhuang L."/>
            <person name="Lin B."/>
            <person name="Qin F."/>
            <person name="Luo L."/>
        </authorList>
    </citation>
    <scope>NUCLEOTIDE SEQUENCE [LARGE SCALE GENOMIC DNA]</scope>
    <source>
        <strain evidence="8 9">HN-Y44</strain>
    </source>
</reference>
<dbReference type="InterPro" id="IPR017900">
    <property type="entry name" value="4Fe4S_Fe_S_CS"/>
</dbReference>
<gene>
    <name evidence="8" type="ORF">MQE36_15155</name>
</gene>
<keyword evidence="6" id="KW-0472">Membrane</keyword>
<keyword evidence="2" id="KW-0479">Metal-binding</keyword>
<evidence type="ECO:0000256" key="6">
    <source>
        <dbReference type="SAM" id="Phobius"/>
    </source>
</evidence>
<dbReference type="PANTHER" id="PTHR43255">
    <property type="entry name" value="IRON-SULFUR-BINDING OXIDOREDUCTASE FADF-RELATED-RELATED"/>
    <property type="match status" value="1"/>
</dbReference>
<sequence length="444" mass="50506">MNWIPNILFAFVLIFGIVFFVKNVKKLIRNIKLGRSIDRTDNRAARWNNMIRIALGQGKMVVRPVAGIMHIIVYVGFVIINIEVLEIIIDGLLGTHRVFAFLGNGYDFLIGSFEVLALLVIIAVFVFWVRRNIIKLKRFWNPEMKGWPKKDANYILYIEAVLMCLFLTMNAADFQLQQLDAEHYTQAGAFPVSQILSPVFSDLPASTLIVIERTAWWLHIVGILFFLNYLYYSKHLHILLAFPNTWYANLQPKGKLDNLEAVTNEVKLMLDPNADPFAAPTANEHEGTEPEKFGASDVSDLNWVQLLNAYTCTECGRCTSECPANQTGKLLSPRKIMMDTRDRLEEVGKNIDANGGEFKDDGNQLLDNYITREELWACTSCNACVEACPVNINPLSIIIDMRRYLVMEQSAAPAELNNMMGNIENNGAPWPYNQMDRLNWKDEA</sequence>
<dbReference type="InterPro" id="IPR036197">
    <property type="entry name" value="NarG-like_sf"/>
</dbReference>
<keyword evidence="5" id="KW-0411">Iron-sulfur</keyword>
<evidence type="ECO:0000313" key="8">
    <source>
        <dbReference type="EMBL" id="UNY98411.1"/>
    </source>
</evidence>
<dbReference type="EMBL" id="CP094326">
    <property type="protein sequence ID" value="UNY98411.1"/>
    <property type="molecule type" value="Genomic_DNA"/>
</dbReference>
<evidence type="ECO:0000313" key="9">
    <source>
        <dbReference type="Proteomes" id="UP000829476"/>
    </source>
</evidence>
<feature type="transmembrane region" description="Helical" evidence="6">
    <location>
        <begin position="65"/>
        <end position="89"/>
    </location>
</feature>
<feature type="transmembrane region" description="Helical" evidence="6">
    <location>
        <begin position="6"/>
        <end position="24"/>
    </location>
</feature>
<dbReference type="SUPFAM" id="SSF46548">
    <property type="entry name" value="alpha-helical ferredoxin"/>
    <property type="match status" value="1"/>
</dbReference>
<feature type="transmembrane region" description="Helical" evidence="6">
    <location>
        <begin position="214"/>
        <end position="232"/>
    </location>
</feature>
<dbReference type="PROSITE" id="PS51379">
    <property type="entry name" value="4FE4S_FER_2"/>
    <property type="match status" value="2"/>
</dbReference>
<keyword evidence="6" id="KW-0812">Transmembrane</keyword>
<keyword evidence="3" id="KW-0560">Oxidoreductase</keyword>
<accession>A0ABY3YL92</accession>
<organism evidence="8 9">
    <name type="scientific">Zhouia spongiae</name>
    <dbReference type="NCBI Taxonomy" id="2202721"/>
    <lineage>
        <taxon>Bacteria</taxon>
        <taxon>Pseudomonadati</taxon>
        <taxon>Bacteroidota</taxon>
        <taxon>Flavobacteriia</taxon>
        <taxon>Flavobacteriales</taxon>
        <taxon>Flavobacteriaceae</taxon>
        <taxon>Zhouia</taxon>
    </lineage>
</organism>
<feature type="transmembrane region" description="Helical" evidence="6">
    <location>
        <begin position="109"/>
        <end position="129"/>
    </location>
</feature>
<dbReference type="Proteomes" id="UP000829476">
    <property type="component" value="Chromosome"/>
</dbReference>
<dbReference type="InterPro" id="IPR009051">
    <property type="entry name" value="Helical_ferredxn"/>
</dbReference>
<evidence type="ECO:0000256" key="4">
    <source>
        <dbReference type="ARBA" id="ARBA00023004"/>
    </source>
</evidence>
<dbReference type="SUPFAM" id="SSF103501">
    <property type="entry name" value="Respiratory nitrate reductase 1 gamma chain"/>
    <property type="match status" value="1"/>
</dbReference>
<keyword evidence="4" id="KW-0408">Iron</keyword>
<evidence type="ECO:0000256" key="2">
    <source>
        <dbReference type="ARBA" id="ARBA00022723"/>
    </source>
</evidence>
<keyword evidence="9" id="KW-1185">Reference proteome</keyword>
<dbReference type="InterPro" id="IPR017896">
    <property type="entry name" value="4Fe4S_Fe-S-bd"/>
</dbReference>
<dbReference type="Gene3D" id="1.20.950.20">
    <property type="entry name" value="Transmembrane di-heme cytochromes, Chain C"/>
    <property type="match status" value="1"/>
</dbReference>
<evidence type="ECO:0000256" key="5">
    <source>
        <dbReference type="ARBA" id="ARBA00023014"/>
    </source>
</evidence>
<dbReference type="PROSITE" id="PS00198">
    <property type="entry name" value="4FE4S_FER_1"/>
    <property type="match status" value="1"/>
</dbReference>
<proteinExistence type="predicted"/>
<keyword evidence="6" id="KW-1133">Transmembrane helix</keyword>
<keyword evidence="1" id="KW-0004">4Fe-4S</keyword>
<name>A0ABY3YL92_9FLAO</name>
<dbReference type="PANTHER" id="PTHR43255:SF1">
    <property type="entry name" value="IRON-SULFUR-BINDING OXIDOREDUCTASE FADF-RELATED"/>
    <property type="match status" value="1"/>
</dbReference>
<dbReference type="Pfam" id="PF13187">
    <property type="entry name" value="Fer4_9"/>
    <property type="match status" value="1"/>
</dbReference>
<protein>
    <submittedName>
        <fullName evidence="8">4Fe-4S dicluster domain-containing protein</fullName>
    </submittedName>
</protein>
<evidence type="ECO:0000256" key="1">
    <source>
        <dbReference type="ARBA" id="ARBA00022485"/>
    </source>
</evidence>
<dbReference type="InterPro" id="IPR051460">
    <property type="entry name" value="HdrC_iron-sulfur_subunit"/>
</dbReference>
<feature type="domain" description="4Fe-4S ferredoxin-type" evidence="7">
    <location>
        <begin position="368"/>
        <end position="398"/>
    </location>
</feature>
<dbReference type="Gene3D" id="1.10.1060.10">
    <property type="entry name" value="Alpha-helical ferredoxin"/>
    <property type="match status" value="1"/>
</dbReference>